<dbReference type="Pfam" id="PF07963">
    <property type="entry name" value="N_methyl"/>
    <property type="match status" value="1"/>
</dbReference>
<dbReference type="InterPro" id="IPR051621">
    <property type="entry name" value="T2SS_protein_J"/>
</dbReference>
<dbReference type="PROSITE" id="PS00409">
    <property type="entry name" value="PROKAR_NTER_METHYL"/>
    <property type="match status" value="1"/>
</dbReference>
<feature type="transmembrane region" description="Helical" evidence="10">
    <location>
        <begin position="12"/>
        <end position="34"/>
    </location>
</feature>
<name>A0ABR5YFR3_9SPHN</name>
<dbReference type="PANTHER" id="PTHR39583:SF2">
    <property type="entry name" value="TYPE II SECRETION SYSTEM PROTEIN J"/>
    <property type="match status" value="1"/>
</dbReference>
<keyword evidence="7 10" id="KW-0812">Transmembrane</keyword>
<evidence type="ECO:0000256" key="6">
    <source>
        <dbReference type="ARBA" id="ARBA00022519"/>
    </source>
</evidence>
<dbReference type="InterPro" id="IPR045584">
    <property type="entry name" value="Pilin-like"/>
</dbReference>
<dbReference type="PANTHER" id="PTHR39583">
    <property type="entry name" value="TYPE II SECRETION SYSTEM PROTEIN J-RELATED"/>
    <property type="match status" value="1"/>
</dbReference>
<dbReference type="EMBL" id="LQQO01000002">
    <property type="protein sequence ID" value="KZE18361.1"/>
    <property type="molecule type" value="Genomic_DNA"/>
</dbReference>
<dbReference type="Pfam" id="PF11612">
    <property type="entry name" value="T2SSJ"/>
    <property type="match status" value="1"/>
</dbReference>
<evidence type="ECO:0000313" key="11">
    <source>
        <dbReference type="EMBL" id="KZE18361.1"/>
    </source>
</evidence>
<evidence type="ECO:0000256" key="9">
    <source>
        <dbReference type="ARBA" id="ARBA00023136"/>
    </source>
</evidence>
<evidence type="ECO:0000256" key="2">
    <source>
        <dbReference type="ARBA" id="ARBA00011084"/>
    </source>
</evidence>
<organism evidence="11 12">
    <name type="scientific">Sphingomonas hankookensis</name>
    <dbReference type="NCBI Taxonomy" id="563996"/>
    <lineage>
        <taxon>Bacteria</taxon>
        <taxon>Pseudomonadati</taxon>
        <taxon>Pseudomonadota</taxon>
        <taxon>Alphaproteobacteria</taxon>
        <taxon>Sphingomonadales</taxon>
        <taxon>Sphingomonadaceae</taxon>
        <taxon>Sphingomonas</taxon>
    </lineage>
</organism>
<keyword evidence="6" id="KW-0997">Cell inner membrane</keyword>
<dbReference type="SUPFAM" id="SSF54523">
    <property type="entry name" value="Pili subunits"/>
    <property type="match status" value="1"/>
</dbReference>
<comment type="similarity">
    <text evidence="2">Belongs to the GSP J family.</text>
</comment>
<dbReference type="InterPro" id="IPR012902">
    <property type="entry name" value="N_methyl_site"/>
</dbReference>
<keyword evidence="4" id="KW-1003">Cell membrane</keyword>
<dbReference type="InterPro" id="IPR010055">
    <property type="entry name" value="T2SS_protein-GspJ"/>
</dbReference>
<keyword evidence="9 10" id="KW-0472">Membrane</keyword>
<sequence length="177" mass="18664">MSRPRAGEGGFTLLELMISLGLFALIAVAGLALVDSVIGVDGRTEARLDRVADLQRAMVVISSDLDQIAPGPMGGDGAGLRFRRSAPGVGGPPIGVGYRVADGQLQRVVDGRAQLVLDQVSAARWRYFDGGWRDSWPPAPDRSLDWPRAVVVELQVGGPGGGNLRRIVTLPIAAKTT</sequence>
<proteinExistence type="inferred from homology"/>
<keyword evidence="5" id="KW-0488">Methylation</keyword>
<dbReference type="NCBIfam" id="TIGR02532">
    <property type="entry name" value="IV_pilin_GFxxxE"/>
    <property type="match status" value="1"/>
</dbReference>
<dbReference type="RefSeq" id="WP_066688312.1">
    <property type="nucleotide sequence ID" value="NZ_CP117025.1"/>
</dbReference>
<evidence type="ECO:0000256" key="7">
    <source>
        <dbReference type="ARBA" id="ARBA00022692"/>
    </source>
</evidence>
<evidence type="ECO:0000256" key="4">
    <source>
        <dbReference type="ARBA" id="ARBA00022475"/>
    </source>
</evidence>
<dbReference type="Proteomes" id="UP000076609">
    <property type="component" value="Unassembled WGS sequence"/>
</dbReference>
<evidence type="ECO:0000256" key="3">
    <source>
        <dbReference type="ARBA" id="ARBA00021539"/>
    </source>
</evidence>
<keyword evidence="12" id="KW-1185">Reference proteome</keyword>
<keyword evidence="8 10" id="KW-1133">Transmembrane helix</keyword>
<reference evidence="12" key="1">
    <citation type="submission" date="2016-01" db="EMBL/GenBank/DDBJ databases">
        <title>Draft genome of Chromobacterium sp. F49.</title>
        <authorList>
            <person name="Hong K.W."/>
        </authorList>
    </citation>
    <scope>NUCLEOTIDE SEQUENCE [LARGE SCALE GENOMIC DNA]</scope>
    <source>
        <strain evidence="12">CN3</strain>
    </source>
</reference>
<comment type="subcellular location">
    <subcellularLocation>
        <location evidence="1">Cell inner membrane</location>
        <topology evidence="1">Single-pass membrane protein</topology>
    </subcellularLocation>
</comment>
<evidence type="ECO:0000256" key="5">
    <source>
        <dbReference type="ARBA" id="ARBA00022481"/>
    </source>
</evidence>
<protein>
    <recommendedName>
        <fullName evidence="3">Type II secretion system protein J</fullName>
    </recommendedName>
</protein>
<evidence type="ECO:0000256" key="1">
    <source>
        <dbReference type="ARBA" id="ARBA00004377"/>
    </source>
</evidence>
<accession>A0ABR5YFR3</accession>
<evidence type="ECO:0000256" key="10">
    <source>
        <dbReference type="SAM" id="Phobius"/>
    </source>
</evidence>
<evidence type="ECO:0000313" key="12">
    <source>
        <dbReference type="Proteomes" id="UP000076609"/>
    </source>
</evidence>
<comment type="caution">
    <text evidence="11">The sequence shown here is derived from an EMBL/GenBank/DDBJ whole genome shotgun (WGS) entry which is preliminary data.</text>
</comment>
<gene>
    <name evidence="11" type="ORF">AVT10_09265</name>
</gene>
<evidence type="ECO:0000256" key="8">
    <source>
        <dbReference type="ARBA" id="ARBA00022989"/>
    </source>
</evidence>